<dbReference type="RefSeq" id="WP_121197716.1">
    <property type="nucleotide sequence ID" value="NZ_RBKU01000001.1"/>
</dbReference>
<dbReference type="PANTHER" id="PTHR42852:SF6">
    <property type="entry name" value="THIOL:DISULFIDE INTERCHANGE PROTEIN DSBE"/>
    <property type="match status" value="1"/>
</dbReference>
<dbReference type="Pfam" id="PF00578">
    <property type="entry name" value="AhpC-TSA"/>
    <property type="match status" value="1"/>
</dbReference>
<dbReference type="InterPro" id="IPR036249">
    <property type="entry name" value="Thioredoxin-like_sf"/>
</dbReference>
<gene>
    <name evidence="7" type="ORF">BDD43_2255</name>
</gene>
<dbReference type="EMBL" id="RBKU01000001">
    <property type="protein sequence ID" value="RKR82088.1"/>
    <property type="molecule type" value="Genomic_DNA"/>
</dbReference>
<dbReference type="GO" id="GO:0030313">
    <property type="term" value="C:cell envelope"/>
    <property type="evidence" value="ECO:0007669"/>
    <property type="project" value="UniProtKB-SubCell"/>
</dbReference>
<dbReference type="InterPro" id="IPR050553">
    <property type="entry name" value="Thioredoxin_ResA/DsbE_sf"/>
</dbReference>
<feature type="chain" id="PRO_5019763158" evidence="5">
    <location>
        <begin position="23"/>
        <end position="485"/>
    </location>
</feature>
<evidence type="ECO:0000256" key="1">
    <source>
        <dbReference type="ARBA" id="ARBA00004196"/>
    </source>
</evidence>
<reference evidence="7 8" key="1">
    <citation type="submission" date="2018-10" db="EMBL/GenBank/DDBJ databases">
        <title>Genomic Encyclopedia of Archaeal and Bacterial Type Strains, Phase II (KMG-II): from individual species to whole genera.</title>
        <authorList>
            <person name="Goeker M."/>
        </authorList>
    </citation>
    <scope>NUCLEOTIDE SEQUENCE [LARGE SCALE GENOMIC DNA]</scope>
    <source>
        <strain evidence="7 8">DSM 18602</strain>
    </source>
</reference>
<dbReference type="GO" id="GO:0016209">
    <property type="term" value="F:antioxidant activity"/>
    <property type="evidence" value="ECO:0007669"/>
    <property type="project" value="InterPro"/>
</dbReference>
<dbReference type="SUPFAM" id="SSF52833">
    <property type="entry name" value="Thioredoxin-like"/>
    <property type="match status" value="1"/>
</dbReference>
<evidence type="ECO:0000259" key="6">
    <source>
        <dbReference type="PROSITE" id="PS51352"/>
    </source>
</evidence>
<evidence type="ECO:0000256" key="5">
    <source>
        <dbReference type="SAM" id="SignalP"/>
    </source>
</evidence>
<dbReference type="PANTHER" id="PTHR42852">
    <property type="entry name" value="THIOL:DISULFIDE INTERCHANGE PROTEIN DSBE"/>
    <property type="match status" value="1"/>
</dbReference>
<comment type="caution">
    <text evidence="7">The sequence shown here is derived from an EMBL/GenBank/DDBJ whole genome shotgun (WGS) entry which is preliminary data.</text>
</comment>
<dbReference type="CDD" id="cd02966">
    <property type="entry name" value="TlpA_like_family"/>
    <property type="match status" value="1"/>
</dbReference>
<dbReference type="InterPro" id="IPR000866">
    <property type="entry name" value="AhpC/TSA"/>
</dbReference>
<name>A0A495J169_9SPHI</name>
<dbReference type="InterPro" id="IPR013766">
    <property type="entry name" value="Thioredoxin_domain"/>
</dbReference>
<evidence type="ECO:0000313" key="7">
    <source>
        <dbReference type="EMBL" id="RKR82088.1"/>
    </source>
</evidence>
<organism evidence="7 8">
    <name type="scientific">Mucilaginibacter gracilis</name>
    <dbReference type="NCBI Taxonomy" id="423350"/>
    <lineage>
        <taxon>Bacteria</taxon>
        <taxon>Pseudomonadati</taxon>
        <taxon>Bacteroidota</taxon>
        <taxon>Sphingobacteriia</taxon>
        <taxon>Sphingobacteriales</taxon>
        <taxon>Sphingobacteriaceae</taxon>
        <taxon>Mucilaginibacter</taxon>
    </lineage>
</organism>
<dbReference type="PROSITE" id="PS51352">
    <property type="entry name" value="THIOREDOXIN_2"/>
    <property type="match status" value="1"/>
</dbReference>
<keyword evidence="5" id="KW-0732">Signal</keyword>
<comment type="subcellular location">
    <subcellularLocation>
        <location evidence="1">Cell envelope</location>
    </subcellularLocation>
</comment>
<keyword evidence="4" id="KW-0676">Redox-active center</keyword>
<keyword evidence="3" id="KW-1015">Disulfide bond</keyword>
<evidence type="ECO:0000313" key="8">
    <source>
        <dbReference type="Proteomes" id="UP000268007"/>
    </source>
</evidence>
<keyword evidence="2" id="KW-0201">Cytochrome c-type biogenesis</keyword>
<dbReference type="Proteomes" id="UP000268007">
    <property type="component" value="Unassembled WGS sequence"/>
</dbReference>
<keyword evidence="8" id="KW-1185">Reference proteome</keyword>
<protein>
    <submittedName>
        <fullName evidence="7">Peroxiredoxin</fullName>
    </submittedName>
</protein>
<dbReference type="OrthoDB" id="9815205at2"/>
<dbReference type="GO" id="GO:0016491">
    <property type="term" value="F:oxidoreductase activity"/>
    <property type="evidence" value="ECO:0007669"/>
    <property type="project" value="InterPro"/>
</dbReference>
<dbReference type="AlphaFoldDB" id="A0A495J169"/>
<sequence>MKKLFLLLVLVLGICETQSAFCQSSIHGYTIDGEIVGIETDSIKIEYYNSPSSFIPVTATHYSKVVNGRFHFNLGNLSRMPFGSIKVFRDSPDGYIIINDFFLTEPEDHIHITLSLGDPIFSGKGSAKYNFMVWLTHLISDQNQNSYKRIDDPIENIEYQNSVWDKIEKNAMAVLYTNKDKISAGVISILQLTINAMHANQELVALRSNTDSVVRVYLSHHPIGFAQLEKPNDLSVKAANFGDALILKEQIIARLKTRGEEQRSEKMFESVKNGYKGVVRDKLLSIMALWDSYHSGLNLDSITNEINDSYYKTTVLNYVDRLRIGSMVFDGQFSDMNGKVVNISDFKGKVVILDVYFTGCSGCIRLSQAMTPVLDAFQDNPNVVLLSINEDKKRDLFIAAVKSQRYTHAQSVNVYTNGQGEEHPFTKHYQLVGAPQYMIIGKDGRILLANSPQAPNLNRLTGEVNPNDSGVLAWIDIIKKALSAN</sequence>
<feature type="domain" description="Thioredoxin" evidence="6">
    <location>
        <begin position="322"/>
        <end position="480"/>
    </location>
</feature>
<dbReference type="Gene3D" id="3.40.30.10">
    <property type="entry name" value="Glutaredoxin"/>
    <property type="match status" value="1"/>
</dbReference>
<evidence type="ECO:0000256" key="3">
    <source>
        <dbReference type="ARBA" id="ARBA00023157"/>
    </source>
</evidence>
<proteinExistence type="predicted"/>
<evidence type="ECO:0000256" key="2">
    <source>
        <dbReference type="ARBA" id="ARBA00022748"/>
    </source>
</evidence>
<dbReference type="GO" id="GO:0017004">
    <property type="term" value="P:cytochrome complex assembly"/>
    <property type="evidence" value="ECO:0007669"/>
    <property type="project" value="UniProtKB-KW"/>
</dbReference>
<evidence type="ECO:0000256" key="4">
    <source>
        <dbReference type="ARBA" id="ARBA00023284"/>
    </source>
</evidence>
<accession>A0A495J169</accession>
<feature type="signal peptide" evidence="5">
    <location>
        <begin position="1"/>
        <end position="22"/>
    </location>
</feature>